<feature type="domain" description="Mammalian cell entry C-terminal" evidence="2">
    <location>
        <begin position="117"/>
        <end position="243"/>
    </location>
</feature>
<dbReference type="NCBIfam" id="TIGR00996">
    <property type="entry name" value="Mtu_fam_mce"/>
    <property type="match status" value="1"/>
</dbReference>
<evidence type="ECO:0000259" key="1">
    <source>
        <dbReference type="Pfam" id="PF02470"/>
    </source>
</evidence>
<name>A0ABS0C735_9NOCA</name>
<organism evidence="3 4">
    <name type="scientific">Nocardia abscessus</name>
    <dbReference type="NCBI Taxonomy" id="120957"/>
    <lineage>
        <taxon>Bacteria</taxon>
        <taxon>Bacillati</taxon>
        <taxon>Actinomycetota</taxon>
        <taxon>Actinomycetes</taxon>
        <taxon>Mycobacteriales</taxon>
        <taxon>Nocardiaceae</taxon>
        <taxon>Nocardia</taxon>
    </lineage>
</organism>
<dbReference type="Pfam" id="PF11887">
    <property type="entry name" value="Mce4_CUP1"/>
    <property type="match status" value="1"/>
</dbReference>
<evidence type="ECO:0000259" key="2">
    <source>
        <dbReference type="Pfam" id="PF11887"/>
    </source>
</evidence>
<feature type="domain" description="Mce/MlaD" evidence="1">
    <location>
        <begin position="37"/>
        <end position="111"/>
    </location>
</feature>
<evidence type="ECO:0000313" key="3">
    <source>
        <dbReference type="EMBL" id="MBF6224218.1"/>
    </source>
</evidence>
<protein>
    <submittedName>
        <fullName evidence="3">MCE family protein</fullName>
    </submittedName>
</protein>
<accession>A0ABS0C735</accession>
<keyword evidence="4" id="KW-1185">Reference proteome</keyword>
<dbReference type="InterPro" id="IPR024516">
    <property type="entry name" value="Mce_C"/>
</dbReference>
<dbReference type="Pfam" id="PF02470">
    <property type="entry name" value="MlaD"/>
    <property type="match status" value="1"/>
</dbReference>
<proteinExistence type="predicted"/>
<dbReference type="PANTHER" id="PTHR33371:SF17">
    <property type="entry name" value="MCE-FAMILY PROTEIN MCE1B"/>
    <property type="match status" value="1"/>
</dbReference>
<dbReference type="InterPro" id="IPR003399">
    <property type="entry name" value="Mce/MlaD"/>
</dbReference>
<comment type="caution">
    <text evidence="3">The sequence shown here is derived from an EMBL/GenBank/DDBJ whole genome shotgun (WGS) entry which is preliminary data.</text>
</comment>
<dbReference type="EMBL" id="JADLRE010000002">
    <property type="protein sequence ID" value="MBF6224218.1"/>
    <property type="molecule type" value="Genomic_DNA"/>
</dbReference>
<dbReference type="RefSeq" id="WP_195031578.1">
    <property type="nucleotide sequence ID" value="NZ_JADLRE010000002.1"/>
</dbReference>
<gene>
    <name evidence="3" type="ORF">IU470_03670</name>
</gene>
<sequence length="335" mass="35457">MKSTVGVVLRLVAFAAVMAVLLATVVAAIQRPVSGNTDSYRVIFTDANGLKAGDDVRMYGVQVGKVLTVALDQGRASVGVSVQRDHPVFETSTFAIRYQTLTGQRYIDLRQPDAPGQRLAAGATVAPEHTIPSFDITTLFNGLQPVLREFSPSALNQLAESVLALIQGNGTGLGPALDAVEQLSRYAVDRQVVISTLVRNLHAIDDRVGGKSPYLESLIQGLTDLFTVLEDKLKGLVDFALAAPPVLGPIDDMLATLGFTPDTNPDLENALHAAFPDPQAATEVLGKLPGLLQALDAMLPAAGPEMNGTCSKGNAPVPAQLRVFIGGQRIELCNR</sequence>
<dbReference type="InterPro" id="IPR052336">
    <property type="entry name" value="MlaD_Phospholipid_Transporter"/>
</dbReference>
<evidence type="ECO:0000313" key="4">
    <source>
        <dbReference type="Proteomes" id="UP000807309"/>
    </source>
</evidence>
<reference evidence="3 4" key="1">
    <citation type="submission" date="2020-10" db="EMBL/GenBank/DDBJ databases">
        <title>Identification of Nocardia species via Next-generation sequencing and recognition of intraspecies genetic diversity.</title>
        <authorList>
            <person name="Li P."/>
            <person name="Li P."/>
            <person name="Lu B."/>
        </authorList>
    </citation>
    <scope>NUCLEOTIDE SEQUENCE [LARGE SCALE GENOMIC DNA]</scope>
    <source>
        <strain evidence="3 4">N-11</strain>
    </source>
</reference>
<dbReference type="Proteomes" id="UP000807309">
    <property type="component" value="Unassembled WGS sequence"/>
</dbReference>
<dbReference type="PANTHER" id="PTHR33371">
    <property type="entry name" value="INTERMEMBRANE PHOSPHOLIPID TRANSPORT SYSTEM BINDING PROTEIN MLAD-RELATED"/>
    <property type="match status" value="1"/>
</dbReference>
<dbReference type="InterPro" id="IPR005693">
    <property type="entry name" value="Mce"/>
</dbReference>